<name>A0ABR2B7S9_9ROSI</name>
<evidence type="ECO:0000256" key="1">
    <source>
        <dbReference type="SAM" id="MobiDB-lite"/>
    </source>
</evidence>
<feature type="compositionally biased region" description="Basic and acidic residues" evidence="1">
    <location>
        <begin position="25"/>
        <end position="37"/>
    </location>
</feature>
<keyword evidence="3" id="KW-1185">Reference proteome</keyword>
<reference evidence="2 3" key="1">
    <citation type="journal article" date="2024" name="G3 (Bethesda)">
        <title>Genome assembly of Hibiscus sabdariffa L. provides insights into metabolisms of medicinal natural products.</title>
        <authorList>
            <person name="Kim T."/>
        </authorList>
    </citation>
    <scope>NUCLEOTIDE SEQUENCE [LARGE SCALE GENOMIC DNA]</scope>
    <source>
        <strain evidence="2">TK-2024</strain>
        <tissue evidence="2">Old leaves</tissue>
    </source>
</reference>
<dbReference type="Proteomes" id="UP001472677">
    <property type="component" value="Unassembled WGS sequence"/>
</dbReference>
<feature type="region of interest" description="Disordered" evidence="1">
    <location>
        <begin position="20"/>
        <end position="70"/>
    </location>
</feature>
<gene>
    <name evidence="2" type="ORF">V6N12_067689</name>
</gene>
<sequence length="70" mass="7674">MIREILADHFAKETLVANPVDSCEDDRQPKKARRLDDDPLDGGGSETMMIEAPMASVYVENNAPPSNGRS</sequence>
<accession>A0ABR2B7S9</accession>
<evidence type="ECO:0000313" key="3">
    <source>
        <dbReference type="Proteomes" id="UP001472677"/>
    </source>
</evidence>
<protein>
    <submittedName>
        <fullName evidence="2">Uncharacterized protein</fullName>
    </submittedName>
</protein>
<proteinExistence type="predicted"/>
<evidence type="ECO:0000313" key="2">
    <source>
        <dbReference type="EMBL" id="KAK8503012.1"/>
    </source>
</evidence>
<organism evidence="2 3">
    <name type="scientific">Hibiscus sabdariffa</name>
    <name type="common">roselle</name>
    <dbReference type="NCBI Taxonomy" id="183260"/>
    <lineage>
        <taxon>Eukaryota</taxon>
        <taxon>Viridiplantae</taxon>
        <taxon>Streptophyta</taxon>
        <taxon>Embryophyta</taxon>
        <taxon>Tracheophyta</taxon>
        <taxon>Spermatophyta</taxon>
        <taxon>Magnoliopsida</taxon>
        <taxon>eudicotyledons</taxon>
        <taxon>Gunneridae</taxon>
        <taxon>Pentapetalae</taxon>
        <taxon>rosids</taxon>
        <taxon>malvids</taxon>
        <taxon>Malvales</taxon>
        <taxon>Malvaceae</taxon>
        <taxon>Malvoideae</taxon>
        <taxon>Hibiscus</taxon>
    </lineage>
</organism>
<dbReference type="EMBL" id="JBBPBM010000157">
    <property type="protein sequence ID" value="KAK8503012.1"/>
    <property type="molecule type" value="Genomic_DNA"/>
</dbReference>
<comment type="caution">
    <text evidence="2">The sequence shown here is derived from an EMBL/GenBank/DDBJ whole genome shotgun (WGS) entry which is preliminary data.</text>
</comment>